<dbReference type="Pfam" id="PF02775">
    <property type="entry name" value="TPP_enzyme_C"/>
    <property type="match status" value="1"/>
</dbReference>
<evidence type="ECO:0000313" key="12">
    <source>
        <dbReference type="EMBL" id="XCH32917.1"/>
    </source>
</evidence>
<dbReference type="CDD" id="cd03375">
    <property type="entry name" value="TPP_OGFOR"/>
    <property type="match status" value="1"/>
</dbReference>
<name>A0AAU8G7P6_9CHLR</name>
<accession>A0AAU8G7P6</accession>
<evidence type="ECO:0000256" key="9">
    <source>
        <dbReference type="ARBA" id="ARBA00023052"/>
    </source>
</evidence>
<dbReference type="GO" id="GO:0016625">
    <property type="term" value="F:oxidoreductase activity, acting on the aldehyde or oxo group of donors, iron-sulfur protein as acceptor"/>
    <property type="evidence" value="ECO:0007669"/>
    <property type="project" value="UniProtKB-ARBA"/>
</dbReference>
<evidence type="ECO:0000256" key="8">
    <source>
        <dbReference type="ARBA" id="ARBA00023014"/>
    </source>
</evidence>
<dbReference type="InterPro" id="IPR032686">
    <property type="entry name" value="PFO_beta_C"/>
</dbReference>
<comment type="cofactor">
    <cofactor evidence="3">
        <name>[4Fe-4S] cluster</name>
        <dbReference type="ChEBI" id="CHEBI:49883"/>
    </cofactor>
</comment>
<dbReference type="Pfam" id="PF12367">
    <property type="entry name" value="PFO_beta_C"/>
    <property type="match status" value="1"/>
</dbReference>
<dbReference type="PANTHER" id="PTHR48084">
    <property type="entry name" value="2-OXOGLUTARATE OXIDOREDUCTASE SUBUNIT KORB-RELATED"/>
    <property type="match status" value="1"/>
</dbReference>
<evidence type="ECO:0000256" key="2">
    <source>
        <dbReference type="ARBA" id="ARBA00001964"/>
    </source>
</evidence>
<protein>
    <submittedName>
        <fullName evidence="12">Thiamine pyrophosphate-dependent enzyme</fullName>
    </submittedName>
</protein>
<proteinExistence type="predicted"/>
<keyword evidence="4" id="KW-0479">Metal-binding</keyword>
<dbReference type="InterPro" id="IPR051457">
    <property type="entry name" value="2-oxoacid:Fd_oxidoreductase"/>
</dbReference>
<reference evidence="12" key="1">
    <citation type="submission" date="2024-06" db="EMBL/GenBank/DDBJ databases">
        <title>A Novel Isolate, Dehalogenimonas sp. Strain 4OHTPN, Dechlorinates Aromatic 4 Hydroxy chlorothalonil by a Novel Reductive Dehalogenase.</title>
        <authorList>
            <person name="Liu G."/>
        </authorList>
    </citation>
    <scope>NUCLEOTIDE SEQUENCE</scope>
    <source>
        <strain evidence="12">4OHTPN</strain>
    </source>
</reference>
<dbReference type="Gene3D" id="3.40.50.970">
    <property type="match status" value="1"/>
</dbReference>
<keyword evidence="8" id="KW-0411">Iron-sulfur</keyword>
<dbReference type="AlphaFoldDB" id="A0AAU8G7P6"/>
<comment type="cofactor">
    <cofactor evidence="1">
        <name>Mg(2+)</name>
        <dbReference type="ChEBI" id="CHEBI:18420"/>
    </cofactor>
</comment>
<feature type="domain" description="Pyruvate ferredoxin oxidoreductase beta subunit C-terminal" evidence="11">
    <location>
        <begin position="203"/>
        <end position="264"/>
    </location>
</feature>
<feature type="domain" description="Thiamine pyrophosphate enzyme TPP-binding" evidence="10">
    <location>
        <begin position="60"/>
        <end position="199"/>
    </location>
</feature>
<evidence type="ECO:0000256" key="1">
    <source>
        <dbReference type="ARBA" id="ARBA00001946"/>
    </source>
</evidence>
<evidence type="ECO:0000256" key="6">
    <source>
        <dbReference type="ARBA" id="ARBA00023002"/>
    </source>
</evidence>
<keyword evidence="7" id="KW-0408">Iron</keyword>
<evidence type="ECO:0000259" key="10">
    <source>
        <dbReference type="Pfam" id="PF02775"/>
    </source>
</evidence>
<sequence length="290" mass="31591">MKKVPRVELDEYSSASNSAWCPGCGNFGILRSLDKALVDLELSPHQVLLVSGIGQAGKLPHYTRANVLNGLHGRPLPAATAAKLANHGLAVIAISGDGDGYGEGGNHFIHTMNRNSNLTYLVHNNQVYGLTKGQASPTTDLGFTTKLNPDGAWTALRPLALAVACDCSFVGRGFAGDIDHLAGLIAQAVKHEGFALIEILQPCISFNKKNTFQWYRERIYKVDQDGKYDPANRAAAFEKASEWGDRIPIGVIYRHERPVFEDYVGISSRELLVKQPIDPSSIGQLFDDFT</sequence>
<dbReference type="PANTHER" id="PTHR48084:SF4">
    <property type="entry name" value="2-OXOGLUTARATE OXIDOREDUCTASE SUBUNIT KORB"/>
    <property type="match status" value="1"/>
</dbReference>
<dbReference type="EMBL" id="CP159307">
    <property type="protein sequence ID" value="XCH32917.1"/>
    <property type="molecule type" value="Genomic_DNA"/>
</dbReference>
<dbReference type="NCBIfam" id="TIGR02177">
    <property type="entry name" value="PorB_KorB"/>
    <property type="match status" value="1"/>
</dbReference>
<comment type="cofactor">
    <cofactor evidence="2">
        <name>thiamine diphosphate</name>
        <dbReference type="ChEBI" id="CHEBI:58937"/>
    </cofactor>
</comment>
<dbReference type="GO" id="GO:0045333">
    <property type="term" value="P:cellular respiration"/>
    <property type="evidence" value="ECO:0007669"/>
    <property type="project" value="UniProtKB-ARBA"/>
</dbReference>
<evidence type="ECO:0000256" key="5">
    <source>
        <dbReference type="ARBA" id="ARBA00022842"/>
    </source>
</evidence>
<evidence type="ECO:0000259" key="11">
    <source>
        <dbReference type="Pfam" id="PF12367"/>
    </source>
</evidence>
<keyword evidence="6" id="KW-0560">Oxidoreductase</keyword>
<dbReference type="InterPro" id="IPR029061">
    <property type="entry name" value="THDP-binding"/>
</dbReference>
<dbReference type="InterPro" id="IPR011896">
    <property type="entry name" value="OFOB"/>
</dbReference>
<dbReference type="GO" id="GO:0051536">
    <property type="term" value="F:iron-sulfur cluster binding"/>
    <property type="evidence" value="ECO:0007669"/>
    <property type="project" value="UniProtKB-KW"/>
</dbReference>
<dbReference type="GO" id="GO:0030976">
    <property type="term" value="F:thiamine pyrophosphate binding"/>
    <property type="evidence" value="ECO:0007669"/>
    <property type="project" value="InterPro"/>
</dbReference>
<gene>
    <name evidence="12" type="ORF">ABV300_07095</name>
</gene>
<keyword evidence="9" id="KW-0786">Thiamine pyrophosphate</keyword>
<dbReference type="RefSeq" id="WP_353714181.1">
    <property type="nucleotide sequence ID" value="NZ_CP159307.1"/>
</dbReference>
<dbReference type="InterPro" id="IPR011766">
    <property type="entry name" value="TPP_enzyme_TPP-bd"/>
</dbReference>
<keyword evidence="5" id="KW-0460">Magnesium</keyword>
<evidence type="ECO:0000256" key="3">
    <source>
        <dbReference type="ARBA" id="ARBA00001966"/>
    </source>
</evidence>
<organism evidence="12">
    <name type="scientific">Dehalogenimonas sp. 4OHTPN</name>
    <dbReference type="NCBI Taxonomy" id="3166643"/>
    <lineage>
        <taxon>Bacteria</taxon>
        <taxon>Bacillati</taxon>
        <taxon>Chloroflexota</taxon>
        <taxon>Dehalococcoidia</taxon>
        <taxon>Dehalococcoidales</taxon>
        <taxon>Dehalococcoidaceae</taxon>
        <taxon>Dehalogenimonas</taxon>
    </lineage>
</organism>
<evidence type="ECO:0000256" key="4">
    <source>
        <dbReference type="ARBA" id="ARBA00022723"/>
    </source>
</evidence>
<dbReference type="SUPFAM" id="SSF52518">
    <property type="entry name" value="Thiamin diphosphate-binding fold (THDP-binding)"/>
    <property type="match status" value="1"/>
</dbReference>
<evidence type="ECO:0000256" key="7">
    <source>
        <dbReference type="ARBA" id="ARBA00023004"/>
    </source>
</evidence>
<dbReference type="GO" id="GO:0046872">
    <property type="term" value="F:metal ion binding"/>
    <property type="evidence" value="ECO:0007669"/>
    <property type="project" value="UniProtKB-KW"/>
</dbReference>